<evidence type="ECO:0000313" key="2">
    <source>
        <dbReference type="EMBL" id="QDX94762.1"/>
    </source>
</evidence>
<dbReference type="AlphaFoldDB" id="A0A518VCN3"/>
<name>A0A518VCN3_BRELA</name>
<protein>
    <recommendedName>
        <fullName evidence="1">Phage tail-like C-terminal domain-containing protein</fullName>
    </recommendedName>
</protein>
<keyword evidence="3" id="KW-1185">Reference proteome</keyword>
<dbReference type="Proteomes" id="UP000319432">
    <property type="component" value="Chromosome"/>
</dbReference>
<gene>
    <name evidence="2" type="ORF">EEL30_22225</name>
</gene>
<dbReference type="InterPro" id="IPR048276">
    <property type="entry name" value="Phage_tail-like_C"/>
</dbReference>
<evidence type="ECO:0000259" key="1">
    <source>
        <dbReference type="Pfam" id="PF20753"/>
    </source>
</evidence>
<sequence>MKWNDLRLIRGSRTSPIFSIAKDTGSGYSLINWNETSPIGSKTYIETNVSYDGGLNWQGWRKVKGNSPLPNFKIDTNSKSTVFQYRYVAISETSASLPLLHDFTLTVTPTYLFLSNGDIPCKPEIWIEKIGDGDFSIINKSNKNLEFSFKDIKDKEKLYIDCEREHIETDIYNVYRYDNFNNQYLELVRGRNILEFKGSFKVRFRYEFKTSQG</sequence>
<dbReference type="OrthoDB" id="2587378at2"/>
<accession>A0A518VCN3</accession>
<evidence type="ECO:0000313" key="3">
    <source>
        <dbReference type="Proteomes" id="UP000319432"/>
    </source>
</evidence>
<dbReference type="EMBL" id="CP033464">
    <property type="protein sequence ID" value="QDX94762.1"/>
    <property type="molecule type" value="Genomic_DNA"/>
</dbReference>
<feature type="domain" description="Phage tail-like C-terminal" evidence="1">
    <location>
        <begin position="122"/>
        <end position="206"/>
    </location>
</feature>
<reference evidence="2 3" key="1">
    <citation type="submission" date="2018-11" db="EMBL/GenBank/DDBJ databases">
        <title>Phylogenetic determinants of toxin gene distribution in genomes of Brevibacillus laterosporus.</title>
        <authorList>
            <person name="Glare T.R."/>
            <person name="Durrant A."/>
            <person name="Berry C."/>
            <person name="Palma L."/>
            <person name="Ormskirk M."/>
            <person name="Cox M.O."/>
        </authorList>
    </citation>
    <scope>NUCLEOTIDE SEQUENCE [LARGE SCALE GENOMIC DNA]</scope>
    <source>
        <strain evidence="2 3">1821L</strain>
    </source>
</reference>
<organism evidence="2 3">
    <name type="scientific">Brevibacillus laterosporus</name>
    <name type="common">Bacillus laterosporus</name>
    <dbReference type="NCBI Taxonomy" id="1465"/>
    <lineage>
        <taxon>Bacteria</taxon>
        <taxon>Bacillati</taxon>
        <taxon>Bacillota</taxon>
        <taxon>Bacilli</taxon>
        <taxon>Bacillales</taxon>
        <taxon>Paenibacillaceae</taxon>
        <taxon>Brevibacillus</taxon>
    </lineage>
</organism>
<proteinExistence type="predicted"/>
<dbReference type="Pfam" id="PF20753">
    <property type="entry name" value="DUF6558_C"/>
    <property type="match status" value="1"/>
</dbReference>